<proteinExistence type="predicted"/>
<evidence type="ECO:0000256" key="1">
    <source>
        <dbReference type="SAM" id="MobiDB-lite"/>
    </source>
</evidence>
<dbReference type="EMBL" id="JBJKBG010000008">
    <property type="protein sequence ID" value="KAL3727120.1"/>
    <property type="molecule type" value="Genomic_DNA"/>
</dbReference>
<protein>
    <recommendedName>
        <fullName evidence="4">Secreted protein</fullName>
    </recommendedName>
</protein>
<evidence type="ECO:0000313" key="2">
    <source>
        <dbReference type="EMBL" id="KAL3727120.1"/>
    </source>
</evidence>
<gene>
    <name evidence="2" type="ORF">ACJRO7_031943</name>
</gene>
<keyword evidence="3" id="KW-1185">Reference proteome</keyword>
<evidence type="ECO:0008006" key="4">
    <source>
        <dbReference type="Google" id="ProtNLM"/>
    </source>
</evidence>
<dbReference type="AlphaFoldDB" id="A0ABD3JI75"/>
<reference evidence="2 3" key="1">
    <citation type="submission" date="2024-11" db="EMBL/GenBank/DDBJ databases">
        <title>Chromosome-level genome assembly of Eucalyptus globulus Labill. provides insights into its genome evolution.</title>
        <authorList>
            <person name="Li X."/>
        </authorList>
    </citation>
    <scope>NUCLEOTIDE SEQUENCE [LARGE SCALE GENOMIC DNA]</scope>
    <source>
        <strain evidence="2">CL2024</strain>
        <tissue evidence="2">Fresh tender leaves</tissue>
    </source>
</reference>
<dbReference type="Proteomes" id="UP001634007">
    <property type="component" value="Unassembled WGS sequence"/>
</dbReference>
<accession>A0ABD3JI75</accession>
<evidence type="ECO:0000313" key="3">
    <source>
        <dbReference type="Proteomes" id="UP001634007"/>
    </source>
</evidence>
<name>A0ABD3JI75_EUCGL</name>
<sequence length="113" mass="12783">MTLARRKRVSSGLSSFSWVRRSVFDFCLSLCTSILAATDSNRKGKFKLATQDKITPHFVLRVSSLREQEVEPSPICERRTSRDDDVANSREEANDQRETKPTSDLGFARSSRG</sequence>
<feature type="compositionally biased region" description="Basic and acidic residues" evidence="1">
    <location>
        <begin position="76"/>
        <end position="101"/>
    </location>
</feature>
<comment type="caution">
    <text evidence="2">The sequence shown here is derived from an EMBL/GenBank/DDBJ whole genome shotgun (WGS) entry which is preliminary data.</text>
</comment>
<organism evidence="2 3">
    <name type="scientific">Eucalyptus globulus</name>
    <name type="common">Tasmanian blue gum</name>
    <dbReference type="NCBI Taxonomy" id="34317"/>
    <lineage>
        <taxon>Eukaryota</taxon>
        <taxon>Viridiplantae</taxon>
        <taxon>Streptophyta</taxon>
        <taxon>Embryophyta</taxon>
        <taxon>Tracheophyta</taxon>
        <taxon>Spermatophyta</taxon>
        <taxon>Magnoliopsida</taxon>
        <taxon>eudicotyledons</taxon>
        <taxon>Gunneridae</taxon>
        <taxon>Pentapetalae</taxon>
        <taxon>rosids</taxon>
        <taxon>malvids</taxon>
        <taxon>Myrtales</taxon>
        <taxon>Myrtaceae</taxon>
        <taxon>Myrtoideae</taxon>
        <taxon>Eucalypteae</taxon>
        <taxon>Eucalyptus</taxon>
    </lineage>
</organism>
<feature type="region of interest" description="Disordered" evidence="1">
    <location>
        <begin position="71"/>
        <end position="113"/>
    </location>
</feature>